<dbReference type="AlphaFoldDB" id="A0A653A767"/>
<name>A0A653A767_9BACT</name>
<proteinExistence type="predicted"/>
<evidence type="ECO:0000313" key="1">
    <source>
        <dbReference type="EMBL" id="VBB43891.1"/>
    </source>
</evidence>
<protein>
    <submittedName>
        <fullName evidence="1">Uncharacterized protein</fullName>
    </submittedName>
</protein>
<sequence>MFDISKIGFIFAFDLRKMNNNSLHIILLGIIILLRSQRV</sequence>
<reference evidence="1" key="1">
    <citation type="submission" date="2018-07" db="EMBL/GenBank/DDBJ databases">
        <authorList>
            <consortium name="Genoscope - CEA"/>
            <person name="William W."/>
        </authorList>
    </citation>
    <scope>NUCLEOTIDE SEQUENCE</scope>
    <source>
        <strain evidence="1">IK1</strain>
    </source>
</reference>
<dbReference type="EMBL" id="UPXZ01000015">
    <property type="protein sequence ID" value="VBB43891.1"/>
    <property type="molecule type" value="Genomic_DNA"/>
</dbReference>
<accession>A0A653A767</accession>
<organism evidence="1">
    <name type="scientific">uncultured Paludibacter sp</name>
    <dbReference type="NCBI Taxonomy" id="497635"/>
    <lineage>
        <taxon>Bacteria</taxon>
        <taxon>Pseudomonadati</taxon>
        <taxon>Bacteroidota</taxon>
        <taxon>Bacteroidia</taxon>
        <taxon>Bacteroidales</taxon>
        <taxon>Paludibacteraceae</taxon>
        <taxon>Paludibacter</taxon>
        <taxon>environmental samples</taxon>
    </lineage>
</organism>
<gene>
    <name evidence="1" type="ORF">TRIP_D220005</name>
</gene>